<dbReference type="EMBL" id="FLRD01000100">
    <property type="protein sequence ID" value="SBT36785.1"/>
    <property type="molecule type" value="Genomic_DNA"/>
</dbReference>
<dbReference type="Pfam" id="PF13001">
    <property type="entry name" value="ECM29_N"/>
    <property type="match status" value="1"/>
</dbReference>
<dbReference type="GO" id="GO:0060090">
    <property type="term" value="F:molecular adaptor activity"/>
    <property type="evidence" value="ECO:0007669"/>
    <property type="project" value="InterPro"/>
</dbReference>
<name>A0A1A8YZ97_PLAOA</name>
<dbReference type="InterPro" id="IPR024372">
    <property type="entry name" value="Ecm29_N"/>
</dbReference>
<evidence type="ECO:0000313" key="4">
    <source>
        <dbReference type="Proteomes" id="UP000078555"/>
    </source>
</evidence>
<evidence type="ECO:0000256" key="1">
    <source>
        <dbReference type="SAM" id="Phobius"/>
    </source>
</evidence>
<evidence type="ECO:0000313" key="3">
    <source>
        <dbReference type="EMBL" id="SBT36785.1"/>
    </source>
</evidence>
<feature type="transmembrane region" description="Helical" evidence="1">
    <location>
        <begin position="2335"/>
        <end position="2353"/>
    </location>
</feature>
<sequence length="2695" mass="317411">MGEIPKHFGMKMCPKERKKKNYEDILLNLCLTKDDKIEEVLRKFIPILLDELLVSEVCLRKTLIDIISHCIIRCRSLESIHIPVSEIAENYFKNVEKVNSRTGCSIGILYCSTASIFIDLGFRNLNDDEKLKFQKVIIENGNLLSSNREMGILMIIKFVECLEILNSAKYKRQMEEYLSSGSYPGQSVCNANRCDGRMNAFVRRVNEFLALPIYCKSVEEINFFEKDVVRIYREKFLSSKNYSVKNHEKMKKNTLYFLSSFLCIHSLAYSSYIICSIEKYDEIRDFANTLMQSKKRFVNFNDESLFVDVYIDIINYFDNNIYGINYVMKIFNLLQNSTTLMKEEKHISILLRYVFYFVFFFSDNMYNINFISEFTTFEKIFNDKKKLSTFLEKNGYIIKLKNEDLKKCMNSVMLYIIENAMREHLDKYSEYVFLFLFCNLGVVHRGGVCSNSDCDARGCNCVYGNDFFADTSTMVEKIFELHTNKKDINIEVLNCSFLLAYTFFHRLKKFKKDKKESYIVYSNINKVLSSLERYFEGCVNGKKTSVQGKEVSLLCKDVQIKHGEDSMESIFSILKGVIENEKSQEDISSNEYRRRISVEEIVIKNVMSLLDHFVIFAENTLLINVILKWANNLFFPYTCSYVYYAILYQNSADSVLSDTARNYLKLNDKKGKRISFDEYIIFISEKLFCVEGDELTYLVVEEEGENIRGKGEETPSESEQNDKLVLRYDKLKGYIPVLVVHAESVMNYADVHYANFDIEKLHNLVRYIEMLDFSHFFHVESFYYAFLLLEIFLVHITHCENYSNDDYCVTYCSVFTLIIRRLKILFNHGVERERCENANLCAVSMVNIFKNCEKSVHDYLALFLKRRLHLILDRMMHRENHTLVKKSAKMVVSAYLLVKAESGDLLDDMAQFVLSRRVDEVDESREAWMISPNGEFPPGGEVSPNDAPSRERERQILCTTVYMFGYLIKKEGIFGEKYVPILEKVTSYLYYVHFSYIREGKKICEHAVLLTYYIHFLYLVFFSKYFLSSWGKIIRERERNCTKWRVPLAASAIVETAREDNTEVDGVTDLMGGAIYRIAVILMKVAQCAKEDDPHRHSFELLKQVLKLFSCLPTLGEDSINCVLKDDIGHTFYVDSYVVQKMYGHYISHIFLRLDKINSNMLSSHFLSYILDNSHDVSRSSAHVERKEKFVCIIIFYTLYYNPFLVYTNDNANMVGEFLIENIKKRKDIYSEYCFLGLSILFFSLSIQSCIDINNIELEKNFCSLKRELNHRDVTFDEVYEGEITKRMDTNLRMLSKLSRTIIPMSDVESCTTESKLHERKRARKMNSFLLEGESSLLSSFSCFTKDARNKLDPLGSTEGECIDMRIGKVEICTVEKFAEKVFNSFGDTHENSFYVNYFRKKEKDVDNNFLREIKNFESRKDHVLSNIYEHIDSERNIKLISHYISLSKYCLSYVYFFFLIQHTDLAIYRCEKEIKNFFFPYKDEKQYGNYYNGEVNCSTDPAKDRGKHFDVSLPNHGGEKVILNFKKKNKRTYAIIKCIYKELLVHVLRSRNDIIKLKIFQYIPIKDVRKTMTKVEDDLFSLRSCKLLETSYGVNSLNRELTNYTVDINNELINGAMFSLLTEFVKNIHFEIFSIELPYLLHFIRTIIDSHLMNTKVCIIFLHTFKSACVRYSNMFEKLRLGDKDRGKERNSGNGSCLFSKDGIEEAIRPEETPFPNGDFSNEGSSDEVQSNRAVFHLLQWYKKCEGNKKLELYLTDCLTSCVLSPERIHFDLGALLQFYIKNGEKVESYYGELRTFESKDEADMYTEREIFFGKLIKYNNIDKIKEVLEKIINQYKNALNIEESIKCISSLLQEKEGGKQFLTSISYVIIKLLGKHEEVQSDNDFLNVHLCIKVFEYISVFVSSHICTIELFHINDLLYYLFSKIPFYYYTRFVHNYMLRDYFELGISFKDNQNVRNYCGLVILFLLKKNLLLDLENENIFRDKKRVYCITLYCEINFVNHLSDAVREMLGGINLRDTVKKELESVKLNGDNTPDDVLTGELLFLKLIDELRKCPNLIKRNIISKVNSYGIVTVNEENLKNDITKMVKEILSSPEMKICITNSHQICIDVIEKCVKSEIMATCKEIINERKQFDDENKRMFKMIEPKLISRSFIISHSVSGENNYYNDIFKMLQVRNIFHFYTFFNEYIEEFLLFLNSKFVKDKRACLLSINKFTESFVDIYKCDNYDELDVQNVQNFMLLYLKLTHMFKKRMEERDENGYFIILAILKCINFILLLTSKRGKEGGRDVSCVDTQVCPFQMDVFTKVEDIYALFDDIVDAFVEVKECDIYQHLYIFLFNIPSIFINNFNFLKLYKCMIILTDKYFHNRYDNVVNYDSNFSLYFCKLVMCIFCYFLTRGDLKPWLPFFNFEYLHISSKVENLHSYTFELHKVYHYEDVISVCAKMEEGSLFKKQMENTTVAKNENQLDIQQCSKIFAYPNISEYCEKNDNEMENDMNDEVSREKSSAQVYLKNGEKCEEKISLSNQVIDNQFLEHLRKFLCLLFEISKDNSNMLSVIKTFFQFMFLSKIVFFQIGDKYIWEKIYHSIYLLIIKNKSRKVFDNLMDILNILLCIYNSYGFKNKYDENIHLDIKIKEFHHNLFDESKNRNEDNSTSSFVFISFFKIREKSKLFVFPDYIIQNLRYAIMLNYPHFFL</sequence>
<keyword evidence="1" id="KW-0472">Membrane</keyword>
<protein>
    <recommendedName>
        <fullName evidence="2">Proteasome component Ecm29 N-terminal domain-containing protein</fullName>
    </recommendedName>
</protein>
<feature type="domain" description="Proteasome component Ecm29 N-terminal" evidence="2">
    <location>
        <begin position="25"/>
        <end position="352"/>
    </location>
</feature>
<keyword evidence="1" id="KW-1133">Transmembrane helix</keyword>
<dbReference type="Proteomes" id="UP000078555">
    <property type="component" value="Unassembled WGS sequence"/>
</dbReference>
<evidence type="ECO:0000259" key="2">
    <source>
        <dbReference type="Pfam" id="PF13001"/>
    </source>
</evidence>
<reference evidence="4" key="1">
    <citation type="submission" date="2016-05" db="EMBL/GenBank/DDBJ databases">
        <authorList>
            <person name="Naeem Raeece"/>
        </authorList>
    </citation>
    <scope>NUCLEOTIDE SEQUENCE [LARGE SCALE GENOMIC DNA]</scope>
</reference>
<proteinExistence type="predicted"/>
<feature type="transmembrane region" description="Helical" evidence="1">
    <location>
        <begin position="2262"/>
        <end position="2280"/>
    </location>
</feature>
<accession>A0A1A8YZ97</accession>
<keyword evidence="4" id="KW-1185">Reference proteome</keyword>
<organism evidence="3 4">
    <name type="scientific">Plasmodium ovale wallikeri</name>
    <dbReference type="NCBI Taxonomy" id="864142"/>
    <lineage>
        <taxon>Eukaryota</taxon>
        <taxon>Sar</taxon>
        <taxon>Alveolata</taxon>
        <taxon>Apicomplexa</taxon>
        <taxon>Aconoidasida</taxon>
        <taxon>Haemosporida</taxon>
        <taxon>Plasmodiidae</taxon>
        <taxon>Plasmodium</taxon>
        <taxon>Plasmodium (Plasmodium)</taxon>
    </lineage>
</organism>
<gene>
    <name evidence="3" type="ORF">POVWA1_034280</name>
</gene>
<feature type="transmembrane region" description="Helical" evidence="1">
    <location>
        <begin position="2381"/>
        <end position="2398"/>
    </location>
</feature>
<keyword evidence="1" id="KW-0812">Transmembrane</keyword>
<dbReference type="GO" id="GO:0043248">
    <property type="term" value="P:proteasome assembly"/>
    <property type="evidence" value="ECO:0007669"/>
    <property type="project" value="InterPro"/>
</dbReference>